<comment type="caution">
    <text evidence="1">The sequence shown here is derived from an EMBL/GenBank/DDBJ whole genome shotgun (WGS) entry which is preliminary data.</text>
</comment>
<evidence type="ECO:0000313" key="1">
    <source>
        <dbReference type="EMBL" id="KAF2070801.1"/>
    </source>
</evidence>
<evidence type="ECO:0000313" key="2">
    <source>
        <dbReference type="Proteomes" id="UP000695562"/>
    </source>
</evidence>
<keyword evidence="2" id="KW-1185">Reference proteome</keyword>
<protein>
    <submittedName>
        <fullName evidence="1">Uncharacterized protein</fullName>
    </submittedName>
</protein>
<organism evidence="1 2">
    <name type="scientific">Polysphondylium violaceum</name>
    <dbReference type="NCBI Taxonomy" id="133409"/>
    <lineage>
        <taxon>Eukaryota</taxon>
        <taxon>Amoebozoa</taxon>
        <taxon>Evosea</taxon>
        <taxon>Eumycetozoa</taxon>
        <taxon>Dictyostelia</taxon>
        <taxon>Dictyosteliales</taxon>
        <taxon>Dictyosteliaceae</taxon>
        <taxon>Polysphondylium</taxon>
    </lineage>
</organism>
<dbReference type="Proteomes" id="UP000695562">
    <property type="component" value="Unassembled WGS sequence"/>
</dbReference>
<sequence>METMEFNQDNFFEEEEEIDEDGIKTFTNCSQFLSIIRSFFEDFLKIMVTNGIYFPSISKLVIVLTNIKENDFIDFSNSIKSENFSLVRFLISKQVRLDPVFLETIMRLQFDSVWIYTEDGELEYDIPVVFEWYGDKLLEYLAFVNDEPMSTLTNL</sequence>
<gene>
    <name evidence="1" type="ORF">CYY_007892</name>
</gene>
<dbReference type="EMBL" id="AJWJ01000445">
    <property type="protein sequence ID" value="KAF2070801.1"/>
    <property type="molecule type" value="Genomic_DNA"/>
</dbReference>
<proteinExistence type="predicted"/>
<dbReference type="AlphaFoldDB" id="A0A8J4UQK3"/>
<reference evidence="1" key="1">
    <citation type="submission" date="2020-01" db="EMBL/GenBank/DDBJ databases">
        <title>Development of genomics and gene disruption for Polysphondylium violaceum indicates a role for the polyketide synthase stlB in stalk morphogenesis.</title>
        <authorList>
            <person name="Narita B."/>
            <person name="Kawabe Y."/>
            <person name="Kin K."/>
            <person name="Saito T."/>
            <person name="Gibbs R."/>
            <person name="Kuspa A."/>
            <person name="Muzny D."/>
            <person name="Queller D."/>
            <person name="Richards S."/>
            <person name="Strassman J."/>
            <person name="Sucgang R."/>
            <person name="Worley K."/>
            <person name="Schaap P."/>
        </authorList>
    </citation>
    <scope>NUCLEOTIDE SEQUENCE</scope>
    <source>
        <strain evidence="1">QSvi11</strain>
    </source>
</reference>
<name>A0A8J4UQK3_9MYCE</name>
<accession>A0A8J4UQK3</accession>